<keyword evidence="5" id="KW-1185">Reference proteome</keyword>
<reference evidence="2 4" key="1">
    <citation type="submission" date="2014-10" db="EMBL/GenBank/DDBJ databases">
        <title>Draft genome of phytase producing Bacillus ginsengihumi strain M2.11.</title>
        <authorList>
            <person name="Toymentseva A."/>
            <person name="Boulygina E.A."/>
            <person name="Kazakov S.V."/>
            <person name="Kayumov I."/>
            <person name="Suleimanova A.D."/>
            <person name="Mardanova A.M."/>
            <person name="Maria S.N."/>
            <person name="Sergey M.Y."/>
            <person name="Sharipova M.R."/>
        </authorList>
    </citation>
    <scope>NUCLEOTIDE SEQUENCE [LARGE SCALE GENOMIC DNA]</scope>
    <source>
        <strain evidence="2 4">M2.11</strain>
    </source>
</reference>
<dbReference type="OrthoDB" id="1726013at2"/>
<dbReference type="InterPro" id="IPR020390">
    <property type="entry name" value="Uncharacterised_YqhV"/>
</dbReference>
<feature type="transmembrane region" description="Helical" evidence="1">
    <location>
        <begin position="45"/>
        <end position="65"/>
    </location>
</feature>
<reference evidence="3 5" key="3">
    <citation type="submission" date="2020-03" db="EMBL/GenBank/DDBJ databases">
        <title>Bacillus aquiflavi sp. nov., isolated from yellow water of strong flavor Chinese baijiu in Yibin region of China.</title>
        <authorList>
            <person name="Xie J."/>
        </authorList>
    </citation>
    <scope>NUCLEOTIDE SEQUENCE [LARGE SCALE GENOMIC DNA]</scope>
    <source>
        <strain evidence="3 5">Gsoil 114</strain>
    </source>
</reference>
<reference evidence="3 5" key="2">
    <citation type="submission" date="2020-02" db="EMBL/GenBank/DDBJ databases">
        <authorList>
            <person name="Feng H."/>
        </authorList>
    </citation>
    <scope>NUCLEOTIDE SEQUENCE [LARGE SCALE GENOMIC DNA]</scope>
    <source>
        <strain evidence="3 5">Gsoil 114</strain>
    </source>
</reference>
<comment type="caution">
    <text evidence="2">The sequence shown here is derived from an EMBL/GenBank/DDBJ whole genome shotgun (WGS) entry which is preliminary data.</text>
</comment>
<keyword evidence="1" id="KW-0472">Membrane</keyword>
<feature type="transmembrane region" description="Helical" evidence="1">
    <location>
        <begin position="12"/>
        <end position="33"/>
    </location>
</feature>
<accession>A0A0A6Y197</accession>
<dbReference type="AlphaFoldDB" id="A0A0A6Y197"/>
<sequence length="90" mass="9794">MFFIFEKAVFGMAILRLLSGTIEVTAAILMLKFNSIDKAIIINSSLSLIGPLVLILTTTIGLVGIVDKVSFTKIVWIFLGVGLIFYGVRS</sequence>
<evidence type="ECO:0000256" key="1">
    <source>
        <dbReference type="SAM" id="Phobius"/>
    </source>
</evidence>
<evidence type="ECO:0000313" key="5">
    <source>
        <dbReference type="Proteomes" id="UP000476934"/>
    </source>
</evidence>
<feature type="transmembrane region" description="Helical" evidence="1">
    <location>
        <begin position="71"/>
        <end position="88"/>
    </location>
</feature>
<gene>
    <name evidence="3" type="ORF">G4D61_10260</name>
    <name evidence="2" type="ORF">NG54_05540</name>
</gene>
<dbReference type="Pfam" id="PF10942">
    <property type="entry name" value="DUF2619"/>
    <property type="match status" value="1"/>
</dbReference>
<dbReference type="RefSeq" id="WP_025728225.1">
    <property type="nucleotide sequence ID" value="NZ_JAAIWK010000015.1"/>
</dbReference>
<dbReference type="STRING" id="363870.NG54_05540"/>
<evidence type="ECO:0000313" key="3">
    <source>
        <dbReference type="EMBL" id="NEY20338.1"/>
    </source>
</evidence>
<proteinExistence type="predicted"/>
<dbReference type="EMBL" id="JAAIWK010000015">
    <property type="protein sequence ID" value="NEY20338.1"/>
    <property type="molecule type" value="Genomic_DNA"/>
</dbReference>
<dbReference type="Proteomes" id="UP000476934">
    <property type="component" value="Unassembled WGS sequence"/>
</dbReference>
<dbReference type="EMBL" id="JRUN01000011">
    <property type="protein sequence ID" value="KHD86077.1"/>
    <property type="molecule type" value="Genomic_DNA"/>
</dbReference>
<protein>
    <submittedName>
        <fullName evidence="2">Membrane protein</fullName>
    </submittedName>
    <submittedName>
        <fullName evidence="3">YqhV family protein</fullName>
    </submittedName>
</protein>
<name>A0A0A6Y197_9BACI</name>
<keyword evidence="1" id="KW-0812">Transmembrane</keyword>
<dbReference type="Proteomes" id="UP000030588">
    <property type="component" value="Unassembled WGS sequence"/>
</dbReference>
<keyword evidence="1" id="KW-1133">Transmembrane helix</keyword>
<organism evidence="2 4">
    <name type="scientific">Heyndrickxia ginsengihumi</name>
    <dbReference type="NCBI Taxonomy" id="363870"/>
    <lineage>
        <taxon>Bacteria</taxon>
        <taxon>Bacillati</taxon>
        <taxon>Bacillota</taxon>
        <taxon>Bacilli</taxon>
        <taxon>Bacillales</taxon>
        <taxon>Bacillaceae</taxon>
        <taxon>Heyndrickxia</taxon>
    </lineage>
</organism>
<evidence type="ECO:0000313" key="4">
    <source>
        <dbReference type="Proteomes" id="UP000030588"/>
    </source>
</evidence>
<evidence type="ECO:0000313" key="2">
    <source>
        <dbReference type="EMBL" id="KHD86077.1"/>
    </source>
</evidence>